<comment type="caution">
    <text evidence="3">The sequence shown here is derived from an EMBL/GenBank/DDBJ whole genome shotgun (WGS) entry which is preliminary data.</text>
</comment>
<accession>A0A645GX78</accession>
<evidence type="ECO:0000259" key="2">
    <source>
        <dbReference type="SMART" id="SM00998"/>
    </source>
</evidence>
<gene>
    <name evidence="3" type="ORF">SDC9_175694</name>
</gene>
<dbReference type="GO" id="GO:0004018">
    <property type="term" value="F:N6-(1,2-dicarboxyethyl)AMP AMP-lyase (fumarate-forming) activity"/>
    <property type="evidence" value="ECO:0007669"/>
    <property type="project" value="TreeGrafter"/>
</dbReference>
<dbReference type="GO" id="GO:0070626">
    <property type="term" value="F:(S)-2-(5-amino-1-(5-phospho-D-ribosyl)imidazole-4-carboxamido) succinate lyase (fumarate-forming) activity"/>
    <property type="evidence" value="ECO:0007669"/>
    <property type="project" value="TreeGrafter"/>
</dbReference>
<protein>
    <recommendedName>
        <fullName evidence="2">Adenylosuccinate lyase C-terminal domain-containing protein</fullName>
    </recommendedName>
</protein>
<dbReference type="GO" id="GO:0005829">
    <property type="term" value="C:cytosol"/>
    <property type="evidence" value="ECO:0007669"/>
    <property type="project" value="TreeGrafter"/>
</dbReference>
<proteinExistence type="predicted"/>
<sequence>MAADAIIEIGLNVTDGLVVYENMINKHINEELPFMATETILMEAVKRGGDRQDLHEIIREYSMKAAYRVKHEGKDNNLIDLIIKDDSFKMSKEEILSIMHPKNFVGRAPEQVVEFVEETLEPAISEFKENIGLKIDLHV</sequence>
<keyword evidence="1" id="KW-0456">Lyase</keyword>
<dbReference type="PANTHER" id="PTHR43172:SF1">
    <property type="entry name" value="ADENYLOSUCCINATE LYASE"/>
    <property type="match status" value="1"/>
</dbReference>
<feature type="domain" description="Adenylosuccinate lyase C-terminal" evidence="2">
    <location>
        <begin position="32"/>
        <end position="116"/>
    </location>
</feature>
<dbReference type="EMBL" id="VSSQ01078479">
    <property type="protein sequence ID" value="MPN28253.1"/>
    <property type="molecule type" value="Genomic_DNA"/>
</dbReference>
<dbReference type="InterPro" id="IPR019468">
    <property type="entry name" value="AdenyloSucc_lyase_C"/>
</dbReference>
<dbReference type="GO" id="GO:0044208">
    <property type="term" value="P:'de novo' AMP biosynthetic process"/>
    <property type="evidence" value="ECO:0007669"/>
    <property type="project" value="TreeGrafter"/>
</dbReference>
<dbReference type="Pfam" id="PF10397">
    <property type="entry name" value="ADSL_C"/>
    <property type="match status" value="1"/>
</dbReference>
<dbReference type="AlphaFoldDB" id="A0A645GX78"/>
<dbReference type="PANTHER" id="PTHR43172">
    <property type="entry name" value="ADENYLOSUCCINATE LYASE"/>
    <property type="match status" value="1"/>
</dbReference>
<dbReference type="SUPFAM" id="SSF48557">
    <property type="entry name" value="L-aspartase-like"/>
    <property type="match status" value="1"/>
</dbReference>
<dbReference type="Gene3D" id="1.20.200.10">
    <property type="entry name" value="Fumarase/aspartase (Central domain)"/>
    <property type="match status" value="1"/>
</dbReference>
<evidence type="ECO:0000313" key="3">
    <source>
        <dbReference type="EMBL" id="MPN28253.1"/>
    </source>
</evidence>
<dbReference type="InterPro" id="IPR008948">
    <property type="entry name" value="L-Aspartase-like"/>
</dbReference>
<name>A0A645GX78_9ZZZZ</name>
<dbReference type="Gene3D" id="6.10.250.1570">
    <property type="match status" value="1"/>
</dbReference>
<evidence type="ECO:0000256" key="1">
    <source>
        <dbReference type="ARBA" id="ARBA00023239"/>
    </source>
</evidence>
<reference evidence="3" key="1">
    <citation type="submission" date="2019-08" db="EMBL/GenBank/DDBJ databases">
        <authorList>
            <person name="Kucharzyk K."/>
            <person name="Murdoch R.W."/>
            <person name="Higgins S."/>
            <person name="Loffler F."/>
        </authorList>
    </citation>
    <scope>NUCLEOTIDE SEQUENCE</scope>
</reference>
<organism evidence="3">
    <name type="scientific">bioreactor metagenome</name>
    <dbReference type="NCBI Taxonomy" id="1076179"/>
    <lineage>
        <taxon>unclassified sequences</taxon>
        <taxon>metagenomes</taxon>
        <taxon>ecological metagenomes</taxon>
    </lineage>
</organism>
<dbReference type="SMART" id="SM00998">
    <property type="entry name" value="ADSL_C"/>
    <property type="match status" value="1"/>
</dbReference>